<dbReference type="AlphaFoldDB" id="A0A4Q5LTY7"/>
<dbReference type="PANTHER" id="PTHR43280:SF2">
    <property type="entry name" value="HTH-TYPE TRANSCRIPTIONAL REGULATOR EXSA"/>
    <property type="match status" value="1"/>
</dbReference>
<evidence type="ECO:0000313" key="6">
    <source>
        <dbReference type="Proteomes" id="UP000293162"/>
    </source>
</evidence>
<keyword evidence="3" id="KW-0804">Transcription</keyword>
<dbReference type="PRINTS" id="PR00032">
    <property type="entry name" value="HTHARAC"/>
</dbReference>
<dbReference type="SUPFAM" id="SSF46689">
    <property type="entry name" value="Homeodomain-like"/>
    <property type="match status" value="2"/>
</dbReference>
<dbReference type="Gene3D" id="1.10.10.60">
    <property type="entry name" value="Homeodomain-like"/>
    <property type="match status" value="2"/>
</dbReference>
<name>A0A4Q5LTY7_9BACT</name>
<evidence type="ECO:0000256" key="2">
    <source>
        <dbReference type="ARBA" id="ARBA00023125"/>
    </source>
</evidence>
<comment type="caution">
    <text evidence="5">The sequence shown here is derived from an EMBL/GenBank/DDBJ whole genome shotgun (WGS) entry which is preliminary data.</text>
</comment>
<dbReference type="InterPro" id="IPR009057">
    <property type="entry name" value="Homeodomain-like_sf"/>
</dbReference>
<evidence type="ECO:0000259" key="4">
    <source>
        <dbReference type="PROSITE" id="PS01124"/>
    </source>
</evidence>
<evidence type="ECO:0000256" key="1">
    <source>
        <dbReference type="ARBA" id="ARBA00023015"/>
    </source>
</evidence>
<dbReference type="GO" id="GO:0043565">
    <property type="term" value="F:sequence-specific DNA binding"/>
    <property type="evidence" value="ECO:0007669"/>
    <property type="project" value="InterPro"/>
</dbReference>
<dbReference type="PANTHER" id="PTHR43280">
    <property type="entry name" value="ARAC-FAMILY TRANSCRIPTIONAL REGULATOR"/>
    <property type="match status" value="1"/>
</dbReference>
<feature type="domain" description="HTH araC/xylS-type" evidence="4">
    <location>
        <begin position="15"/>
        <end position="112"/>
    </location>
</feature>
<protein>
    <submittedName>
        <fullName evidence="5">AraC family transcriptional regulator</fullName>
    </submittedName>
</protein>
<keyword evidence="6" id="KW-1185">Reference proteome</keyword>
<dbReference type="InterPro" id="IPR018060">
    <property type="entry name" value="HTH_AraC"/>
</dbReference>
<evidence type="ECO:0000313" key="5">
    <source>
        <dbReference type="EMBL" id="RYU93111.1"/>
    </source>
</evidence>
<gene>
    <name evidence="5" type="ORF">EWM59_23785</name>
</gene>
<dbReference type="InterPro" id="IPR018062">
    <property type="entry name" value="HTH_AraC-typ_CS"/>
</dbReference>
<sequence length="149" mass="17404">MQAQYPKVYLYRRIVQAKLFIDKHYQENIDLNDIADEAFFSKFHFIRLFKNTYGKTPHQYLTYVRIEKAKGLLKTAIPIAEVCYDVGFDSVSSFTGLFKRNVGKTPSTYQQEQLNRQAEILSKPLRYIPGCFAEAKGWKQKSNFEEVVS</sequence>
<dbReference type="PROSITE" id="PS00041">
    <property type="entry name" value="HTH_ARAC_FAMILY_1"/>
    <property type="match status" value="1"/>
</dbReference>
<keyword evidence="1" id="KW-0805">Transcription regulation</keyword>
<dbReference type="OrthoDB" id="642439at2"/>
<dbReference type="PROSITE" id="PS01124">
    <property type="entry name" value="HTH_ARAC_FAMILY_2"/>
    <property type="match status" value="1"/>
</dbReference>
<proteinExistence type="predicted"/>
<evidence type="ECO:0000256" key="3">
    <source>
        <dbReference type="ARBA" id="ARBA00023163"/>
    </source>
</evidence>
<dbReference type="InterPro" id="IPR020449">
    <property type="entry name" value="Tscrpt_reg_AraC-type_HTH"/>
</dbReference>
<dbReference type="GO" id="GO:0003700">
    <property type="term" value="F:DNA-binding transcription factor activity"/>
    <property type="evidence" value="ECO:0007669"/>
    <property type="project" value="InterPro"/>
</dbReference>
<dbReference type="EMBL" id="SEWF01000056">
    <property type="protein sequence ID" value="RYU93111.1"/>
    <property type="molecule type" value="Genomic_DNA"/>
</dbReference>
<dbReference type="SMART" id="SM00342">
    <property type="entry name" value="HTH_ARAC"/>
    <property type="match status" value="1"/>
</dbReference>
<dbReference type="Proteomes" id="UP000293162">
    <property type="component" value="Unassembled WGS sequence"/>
</dbReference>
<dbReference type="Pfam" id="PF12833">
    <property type="entry name" value="HTH_18"/>
    <property type="match status" value="1"/>
</dbReference>
<dbReference type="RefSeq" id="WP_130023751.1">
    <property type="nucleotide sequence ID" value="NZ_SEWF01000056.1"/>
</dbReference>
<organism evidence="5 6">
    <name type="scientific">Emticicia agri</name>
    <dbReference type="NCBI Taxonomy" id="2492393"/>
    <lineage>
        <taxon>Bacteria</taxon>
        <taxon>Pseudomonadati</taxon>
        <taxon>Bacteroidota</taxon>
        <taxon>Cytophagia</taxon>
        <taxon>Cytophagales</taxon>
        <taxon>Leadbetterellaceae</taxon>
        <taxon>Emticicia</taxon>
    </lineage>
</organism>
<accession>A0A4Q5LTY7</accession>
<keyword evidence="2" id="KW-0238">DNA-binding</keyword>
<reference evidence="5 6" key="1">
    <citation type="submission" date="2019-02" db="EMBL/GenBank/DDBJ databases">
        <title>Bacterial novel species Emticicia sp. 17J42-9 isolated from soil.</title>
        <authorList>
            <person name="Jung H.-Y."/>
        </authorList>
    </citation>
    <scope>NUCLEOTIDE SEQUENCE [LARGE SCALE GENOMIC DNA]</scope>
    <source>
        <strain evidence="5 6">17J42-9</strain>
    </source>
</reference>